<feature type="transmembrane region" description="Helical" evidence="18">
    <location>
        <begin position="120"/>
        <end position="143"/>
    </location>
</feature>
<keyword evidence="14" id="KW-1208">Phospholipid metabolism</keyword>
<comment type="cofactor">
    <cofactor evidence="1">
        <name>Mn(2+)</name>
        <dbReference type="ChEBI" id="CHEBI:29035"/>
    </cofactor>
</comment>
<evidence type="ECO:0000256" key="7">
    <source>
        <dbReference type="ARBA" id="ARBA00022516"/>
    </source>
</evidence>
<dbReference type="OrthoDB" id="9796672at2"/>
<comment type="subcellular location">
    <subcellularLocation>
        <location evidence="2">Membrane</location>
        <topology evidence="2">Multi-pass membrane protein</topology>
    </subcellularLocation>
</comment>
<evidence type="ECO:0000256" key="16">
    <source>
        <dbReference type="NCBIfam" id="TIGR00560"/>
    </source>
</evidence>
<dbReference type="GO" id="GO:0050793">
    <property type="term" value="P:regulation of developmental process"/>
    <property type="evidence" value="ECO:0007669"/>
    <property type="project" value="UniProtKB-ARBA"/>
</dbReference>
<dbReference type="InterPro" id="IPR004570">
    <property type="entry name" value="Phosphatidylglycerol_P_synth"/>
</dbReference>
<evidence type="ECO:0000256" key="10">
    <source>
        <dbReference type="ARBA" id="ARBA00022989"/>
    </source>
</evidence>
<comment type="similarity">
    <text evidence="4 17">Belongs to the CDP-alcohol phosphatidyltransferase class-I family.</text>
</comment>
<dbReference type="InterPro" id="IPR048254">
    <property type="entry name" value="CDP_ALCOHOL_P_TRANSF_CS"/>
</dbReference>
<dbReference type="PIRSF" id="PIRSF000847">
    <property type="entry name" value="Phos_ph_gly_syn"/>
    <property type="match status" value="1"/>
</dbReference>
<keyword evidence="20" id="KW-1185">Reference proteome</keyword>
<evidence type="ECO:0000256" key="5">
    <source>
        <dbReference type="ARBA" id="ARBA00013170"/>
    </source>
</evidence>
<keyword evidence="10 18" id="KW-1133">Transmembrane helix</keyword>
<dbReference type="InterPro" id="IPR050324">
    <property type="entry name" value="CDP-alcohol_PTase-I"/>
</dbReference>
<dbReference type="EC" id="2.7.8.5" evidence="5 16"/>
<evidence type="ECO:0000313" key="20">
    <source>
        <dbReference type="Proteomes" id="UP000019442"/>
    </source>
</evidence>
<dbReference type="PANTHER" id="PTHR14269">
    <property type="entry name" value="CDP-DIACYLGLYCEROL--GLYCEROL-3-PHOSPHATE 3-PHOSPHATIDYLTRANSFERASE-RELATED"/>
    <property type="match status" value="1"/>
</dbReference>
<dbReference type="Pfam" id="PF01066">
    <property type="entry name" value="CDP-OH_P_transf"/>
    <property type="match status" value="1"/>
</dbReference>
<dbReference type="GO" id="GO:0008444">
    <property type="term" value="F:CDP-diacylglycerol-glycerol-3-phosphate 3-phosphatidyltransferase activity"/>
    <property type="evidence" value="ECO:0007669"/>
    <property type="project" value="UniProtKB-UniRule"/>
</dbReference>
<comment type="catalytic activity">
    <reaction evidence="15">
        <text>a CDP-1,2-diacyl-sn-glycerol + sn-glycerol 3-phosphate = a 1,2-diacyl-sn-glycero-3-phospho-(1'-sn-glycero-3'-phosphate) + CMP + H(+)</text>
        <dbReference type="Rhea" id="RHEA:12593"/>
        <dbReference type="ChEBI" id="CHEBI:15378"/>
        <dbReference type="ChEBI" id="CHEBI:57597"/>
        <dbReference type="ChEBI" id="CHEBI:58332"/>
        <dbReference type="ChEBI" id="CHEBI:60110"/>
        <dbReference type="ChEBI" id="CHEBI:60377"/>
        <dbReference type="EC" id="2.7.8.5"/>
    </reaction>
</comment>
<dbReference type="GO" id="GO:0046474">
    <property type="term" value="P:glycerophospholipid biosynthetic process"/>
    <property type="evidence" value="ECO:0007669"/>
    <property type="project" value="TreeGrafter"/>
</dbReference>
<dbReference type="InterPro" id="IPR000462">
    <property type="entry name" value="CDP-OH_P_trans"/>
</dbReference>
<feature type="transmembrane region" description="Helical" evidence="18">
    <location>
        <begin position="89"/>
        <end position="108"/>
    </location>
</feature>
<keyword evidence="7" id="KW-0444">Lipid biosynthesis</keyword>
<organism evidence="19 20">
    <name type="scientific">Ectothiorhodospira haloalkaliphila</name>
    <dbReference type="NCBI Taxonomy" id="421628"/>
    <lineage>
        <taxon>Bacteria</taxon>
        <taxon>Pseudomonadati</taxon>
        <taxon>Pseudomonadota</taxon>
        <taxon>Gammaproteobacteria</taxon>
        <taxon>Chromatiales</taxon>
        <taxon>Ectothiorhodospiraceae</taxon>
        <taxon>Ectothiorhodospira</taxon>
    </lineage>
</organism>
<keyword evidence="9 18" id="KW-0812">Transmembrane</keyword>
<proteinExistence type="inferred from homology"/>
<dbReference type="AlphaFoldDB" id="W8L642"/>
<gene>
    <name evidence="19" type="ORF">M911_09555</name>
</gene>
<evidence type="ECO:0000256" key="18">
    <source>
        <dbReference type="SAM" id="Phobius"/>
    </source>
</evidence>
<dbReference type="Gene3D" id="1.20.120.1760">
    <property type="match status" value="1"/>
</dbReference>
<evidence type="ECO:0000256" key="15">
    <source>
        <dbReference type="ARBA" id="ARBA00048586"/>
    </source>
</evidence>
<dbReference type="RefSeq" id="WP_025281807.1">
    <property type="nucleotide sequence ID" value="NZ_CP007268.1"/>
</dbReference>
<evidence type="ECO:0000256" key="14">
    <source>
        <dbReference type="ARBA" id="ARBA00023264"/>
    </source>
</evidence>
<dbReference type="PANTHER" id="PTHR14269:SF62">
    <property type="entry name" value="CDP-DIACYLGLYCEROL--GLYCEROL-3-PHOSPHATE 3-PHOSPHATIDYLTRANSFERASE 1, CHLOROPLASTIC"/>
    <property type="match status" value="1"/>
</dbReference>
<evidence type="ECO:0000256" key="17">
    <source>
        <dbReference type="RuleBase" id="RU003750"/>
    </source>
</evidence>
<evidence type="ECO:0000256" key="8">
    <source>
        <dbReference type="ARBA" id="ARBA00022679"/>
    </source>
</evidence>
<reference evidence="19 20" key="1">
    <citation type="journal article" date="2014" name="J Genomics">
        <title>Draft Genome Sequence of the Extremely Halophilic Phototrophic Purple Sulfur Bacterium Halorhodospira halochloris.</title>
        <authorList>
            <person name="Singh K.S."/>
            <person name="Kirksey J."/>
            <person name="Hoff W.D."/>
            <person name="Deole R."/>
        </authorList>
    </citation>
    <scope>NUCLEOTIDE SEQUENCE [LARGE SCALE GENOMIC DNA]</scope>
    <source>
        <strain evidence="19 20">A</strain>
    </source>
</reference>
<evidence type="ECO:0000256" key="13">
    <source>
        <dbReference type="ARBA" id="ARBA00023209"/>
    </source>
</evidence>
<dbReference type="HOGENOM" id="CLU_051314_2_1_6"/>
<comment type="pathway">
    <text evidence="3">Phospholipid metabolism; phosphatidylglycerol biosynthesis; phosphatidylglycerol from CDP-diacylglycerol: step 1/2.</text>
</comment>
<dbReference type="GO" id="GO:0005886">
    <property type="term" value="C:plasma membrane"/>
    <property type="evidence" value="ECO:0007669"/>
    <property type="project" value="TreeGrafter"/>
</dbReference>
<keyword evidence="8 17" id="KW-0808">Transferase</keyword>
<evidence type="ECO:0000256" key="2">
    <source>
        <dbReference type="ARBA" id="ARBA00004141"/>
    </source>
</evidence>
<dbReference type="KEGG" id="hhc:M911_09555"/>
<evidence type="ECO:0000256" key="4">
    <source>
        <dbReference type="ARBA" id="ARBA00010441"/>
    </source>
</evidence>
<dbReference type="NCBIfam" id="TIGR00560">
    <property type="entry name" value="pgsA"/>
    <property type="match status" value="1"/>
</dbReference>
<dbReference type="FunFam" id="1.20.120.1760:FF:000008">
    <property type="entry name" value="CDP-diacylglycerol--glycerol-3-phosphate 3-phosphatidyltransferase 2"/>
    <property type="match status" value="1"/>
</dbReference>
<evidence type="ECO:0000256" key="11">
    <source>
        <dbReference type="ARBA" id="ARBA00023098"/>
    </source>
</evidence>
<feature type="transmembrane region" description="Helical" evidence="18">
    <location>
        <begin position="155"/>
        <end position="175"/>
    </location>
</feature>
<evidence type="ECO:0000256" key="6">
    <source>
        <dbReference type="ARBA" id="ARBA00014944"/>
    </source>
</evidence>
<keyword evidence="11" id="KW-0443">Lipid metabolism</keyword>
<keyword evidence="12 18" id="KW-0472">Membrane</keyword>
<dbReference type="GO" id="GO:0005737">
    <property type="term" value="C:cytoplasm"/>
    <property type="evidence" value="ECO:0007669"/>
    <property type="project" value="UniProtKB-ARBA"/>
</dbReference>
<protein>
    <recommendedName>
        <fullName evidence="6 16">CDP-diacylglycerol--glycerol-3-phosphate 3-phosphatidyltransferase</fullName>
        <ecNumber evidence="5 16">2.7.8.5</ecNumber>
    </recommendedName>
</protein>
<reference evidence="20" key="2">
    <citation type="submission" date="2014-02" db="EMBL/GenBank/DDBJ databases">
        <title>Draft Genome Sequence of extremely halophilic bacteria Halorhodospira halochloris.</title>
        <authorList>
            <person name="Singh K.S."/>
        </authorList>
    </citation>
    <scope>NUCLEOTIDE SEQUENCE [LARGE SCALE GENOMIC DNA]</scope>
    <source>
        <strain evidence="20">A</strain>
    </source>
</reference>
<keyword evidence="13" id="KW-0594">Phospholipid biosynthesis</keyword>
<evidence type="ECO:0000256" key="9">
    <source>
        <dbReference type="ARBA" id="ARBA00022692"/>
    </source>
</evidence>
<accession>W8L642</accession>
<evidence type="ECO:0000256" key="1">
    <source>
        <dbReference type="ARBA" id="ARBA00001936"/>
    </source>
</evidence>
<evidence type="ECO:0000256" key="3">
    <source>
        <dbReference type="ARBA" id="ARBA00005042"/>
    </source>
</evidence>
<dbReference type="PROSITE" id="PS00379">
    <property type="entry name" value="CDP_ALCOHOL_P_TRANSF"/>
    <property type="match status" value="1"/>
</dbReference>
<dbReference type="InterPro" id="IPR043130">
    <property type="entry name" value="CDP-OH_PTrfase_TM_dom"/>
</dbReference>
<name>W8L642_9GAMM</name>
<evidence type="ECO:0000313" key="19">
    <source>
        <dbReference type="EMBL" id="AHK79350.1"/>
    </source>
</evidence>
<feature type="transmembrane region" description="Helical" evidence="18">
    <location>
        <begin position="7"/>
        <end position="26"/>
    </location>
</feature>
<dbReference type="Proteomes" id="UP000019442">
    <property type="component" value="Chromosome"/>
</dbReference>
<evidence type="ECO:0000256" key="12">
    <source>
        <dbReference type="ARBA" id="ARBA00023136"/>
    </source>
</evidence>
<sequence length="183" mass="19910">MTFSIPNLLTWLRIALIPLIVVTYYYPHPLSGPVSAFIFALAGVTDWLDGYLARRLEQTSQFGAFLDPVADKLMVATALVLLVDNPGGVLLTLAAVVIIGREIAISALREWMAQLGQSGAVAVSWIGKLKTTAQMVAIFLLLYGQPILALPSMSIGMVLLYVAAGLTLWSMFHYLRAAMRISE</sequence>
<dbReference type="PATRIC" id="fig|1354791.3.peg.2359"/>
<dbReference type="GO" id="GO:0036094">
    <property type="term" value="F:small molecule binding"/>
    <property type="evidence" value="ECO:0007669"/>
    <property type="project" value="UniProtKB-ARBA"/>
</dbReference>
<dbReference type="EMBL" id="CP007268">
    <property type="protein sequence ID" value="AHK79350.1"/>
    <property type="molecule type" value="Genomic_DNA"/>
</dbReference>